<keyword evidence="2" id="KW-0732">Signal</keyword>
<feature type="chain" id="PRO_5042811449" evidence="2">
    <location>
        <begin position="20"/>
        <end position="358"/>
    </location>
</feature>
<sequence length="358" mass="37087">MRYLSLKLFLFALGVALVAGCDSEDSLSANETGDEGTTELIDVAQTSGQLASGTSFRISGSSTDSTGAPPPKGRHGHHKPYRGILDGVSLLAPTNELLAIVDAESAGDFRGLRISGNGGATITHYNADGEVVQLSVPKAGGPNGCSFSGKQFPGYDSLLSTIAKTVIDFGDGVTFNRDTISITRAGKIIITRSGDASSNTEITTFEDYSVNGAKIEGTRTRVSNYDASTGSGTSVTTVSDGRITFADGTVTTWTSDKARTTSFTLDATTGKPVSGTIITEVSTTIAVADGSVLYSHKTTAPLVENIACSRRKFGPVSGTLETLYGDDTVIVDFGDGSCENRTITITINGVTTTKTIGG</sequence>
<protein>
    <submittedName>
        <fullName evidence="3">Uncharacterized protein</fullName>
    </submittedName>
</protein>
<proteinExistence type="predicted"/>
<dbReference type="Proteomes" id="UP001319200">
    <property type="component" value="Unassembled WGS sequence"/>
</dbReference>
<feature type="region of interest" description="Disordered" evidence="1">
    <location>
        <begin position="53"/>
        <end position="79"/>
    </location>
</feature>
<dbReference type="RefSeq" id="WP_254160734.1">
    <property type="nucleotide sequence ID" value="NZ_JAHESF010000003.1"/>
</dbReference>
<feature type="signal peptide" evidence="2">
    <location>
        <begin position="1"/>
        <end position="19"/>
    </location>
</feature>
<evidence type="ECO:0000256" key="1">
    <source>
        <dbReference type="SAM" id="MobiDB-lite"/>
    </source>
</evidence>
<name>A0AAP2DIP4_9BACT</name>
<gene>
    <name evidence="3" type="ORF">KK083_03505</name>
</gene>
<evidence type="ECO:0000313" key="4">
    <source>
        <dbReference type="Proteomes" id="UP001319200"/>
    </source>
</evidence>
<keyword evidence="4" id="KW-1185">Reference proteome</keyword>
<evidence type="ECO:0000313" key="3">
    <source>
        <dbReference type="EMBL" id="MBT1695927.1"/>
    </source>
</evidence>
<comment type="caution">
    <text evidence="3">The sequence shown here is derived from an EMBL/GenBank/DDBJ whole genome shotgun (WGS) entry which is preliminary data.</text>
</comment>
<dbReference type="AlphaFoldDB" id="A0AAP2DIP4"/>
<dbReference type="PROSITE" id="PS51257">
    <property type="entry name" value="PROKAR_LIPOPROTEIN"/>
    <property type="match status" value="1"/>
</dbReference>
<feature type="compositionally biased region" description="Polar residues" evidence="1">
    <location>
        <begin position="53"/>
        <end position="66"/>
    </location>
</feature>
<evidence type="ECO:0000256" key="2">
    <source>
        <dbReference type="SAM" id="SignalP"/>
    </source>
</evidence>
<accession>A0AAP2DIP4</accession>
<reference evidence="3 4" key="1">
    <citation type="submission" date="2021-05" db="EMBL/GenBank/DDBJ databases">
        <title>A Polyphasic approach of four new species of the genus Ohtaekwangia: Ohtaekwangia histidinii sp. nov., Ohtaekwangia cretensis sp. nov., Ohtaekwangia indiensis sp. nov., Ohtaekwangia reichenbachii sp. nov. from diverse environment.</title>
        <authorList>
            <person name="Octaviana S."/>
        </authorList>
    </citation>
    <scope>NUCLEOTIDE SEQUENCE [LARGE SCALE GENOMIC DNA]</scope>
    <source>
        <strain evidence="3 4">PWU4</strain>
    </source>
</reference>
<organism evidence="3 4">
    <name type="scientific">Chryseosolibacter histidini</name>
    <dbReference type="NCBI Taxonomy" id="2782349"/>
    <lineage>
        <taxon>Bacteria</taxon>
        <taxon>Pseudomonadati</taxon>
        <taxon>Bacteroidota</taxon>
        <taxon>Cytophagia</taxon>
        <taxon>Cytophagales</taxon>
        <taxon>Chryseotaleaceae</taxon>
        <taxon>Chryseosolibacter</taxon>
    </lineage>
</organism>
<dbReference type="EMBL" id="JAHESF010000003">
    <property type="protein sequence ID" value="MBT1695927.1"/>
    <property type="molecule type" value="Genomic_DNA"/>
</dbReference>